<reference evidence="1" key="1">
    <citation type="journal article" date="2017" name="Mycologia">
        <title>Fusarium algeriense, sp. nov., a novel toxigenic crown rot pathogen of durum wheat from Algeria is nested in the Fusarium burgessii species complex.</title>
        <authorList>
            <person name="Laraba I."/>
            <person name="Keddad A."/>
            <person name="Boureghda H."/>
            <person name="Abdallah N."/>
            <person name="Vaughan M.M."/>
            <person name="Proctor R.H."/>
            <person name="Busman M."/>
            <person name="O'Donnell K."/>
        </authorList>
    </citation>
    <scope>NUCLEOTIDE SEQUENCE</scope>
    <source>
        <strain evidence="1">NRRL 25174</strain>
    </source>
</reference>
<dbReference type="OrthoDB" id="5075677at2759"/>
<name>A0A9P5AD42_9HYPO</name>
<reference evidence="1" key="2">
    <citation type="submission" date="2020-02" db="EMBL/GenBank/DDBJ databases">
        <title>Identification and distribution of gene clusters putatively required for synthesis of sphingolipid metabolism inhibitors in phylogenetically diverse species of the filamentous fungus Fusarium.</title>
        <authorList>
            <person name="Kim H.-S."/>
            <person name="Busman M."/>
            <person name="Brown D.W."/>
            <person name="Divon H."/>
            <person name="Uhlig S."/>
            <person name="Proctor R.H."/>
        </authorList>
    </citation>
    <scope>NUCLEOTIDE SEQUENCE</scope>
    <source>
        <strain evidence="1">NRRL 25174</strain>
    </source>
</reference>
<accession>A0A9P5AD42</accession>
<dbReference type="EMBL" id="PVQB02000481">
    <property type="protein sequence ID" value="KAF4336645.1"/>
    <property type="molecule type" value="Genomic_DNA"/>
</dbReference>
<organism evidence="1 2">
    <name type="scientific">Fusarium beomiforme</name>
    <dbReference type="NCBI Taxonomy" id="44412"/>
    <lineage>
        <taxon>Eukaryota</taxon>
        <taxon>Fungi</taxon>
        <taxon>Dikarya</taxon>
        <taxon>Ascomycota</taxon>
        <taxon>Pezizomycotina</taxon>
        <taxon>Sordariomycetes</taxon>
        <taxon>Hypocreomycetidae</taxon>
        <taxon>Hypocreales</taxon>
        <taxon>Nectriaceae</taxon>
        <taxon>Fusarium</taxon>
        <taxon>Fusarium burgessii species complex</taxon>
    </lineage>
</organism>
<keyword evidence="2" id="KW-1185">Reference proteome</keyword>
<sequence>MGQLLVVEKALLAVELDEADFPAYALEEMQDRFMTKDSRPPISWSLKLRAYGKAIKDNTTSLGYIMWSDDNETLSYKKNAVLDDWTVNDKEARKERKKVSRILRKLTTDKAETDSVAAVTSDGPWSATRLSVTLTRAFKLTFGTDTNIQMWRHAAIAISRRHLQQAKFKRDFIEAVSWAWNDEMAAHSTKIAGLTYARGLEKAPGHIASAKAELWLRGNKSRCIFALMIFESQQEVQDNLPPRPDDAPPIAALGPPGAGGIRCEFIPERSTSSQSDCPYVGTELRRIREHLRIKHNWDMELKGGRRSAAMTEEERSNDIESLATLQRAIDAFQSKGKDIRNREAERIDAENGFQKPPRLSDFLIY</sequence>
<evidence type="ECO:0000313" key="2">
    <source>
        <dbReference type="Proteomes" id="UP000730481"/>
    </source>
</evidence>
<dbReference type="AlphaFoldDB" id="A0A9P5AD42"/>
<comment type="caution">
    <text evidence="1">The sequence shown here is derived from an EMBL/GenBank/DDBJ whole genome shotgun (WGS) entry which is preliminary data.</text>
</comment>
<gene>
    <name evidence="1" type="ORF">FBEOM_9490</name>
</gene>
<protein>
    <submittedName>
        <fullName evidence="1">Telomere-associated helicase</fullName>
    </submittedName>
</protein>
<proteinExistence type="predicted"/>
<evidence type="ECO:0000313" key="1">
    <source>
        <dbReference type="EMBL" id="KAF4336645.1"/>
    </source>
</evidence>
<dbReference type="Proteomes" id="UP000730481">
    <property type="component" value="Unassembled WGS sequence"/>
</dbReference>